<dbReference type="InterPro" id="IPR012347">
    <property type="entry name" value="Ferritin-like"/>
</dbReference>
<dbReference type="Gene3D" id="1.20.1260.10">
    <property type="match status" value="1"/>
</dbReference>
<dbReference type="InterPro" id="IPR009078">
    <property type="entry name" value="Ferritin-like_SF"/>
</dbReference>
<dbReference type="SUPFAM" id="SSF47240">
    <property type="entry name" value="Ferritin-like"/>
    <property type="match status" value="1"/>
</dbReference>
<keyword evidence="3" id="KW-1185">Reference proteome</keyword>
<dbReference type="GO" id="GO:0046872">
    <property type="term" value="F:metal ion binding"/>
    <property type="evidence" value="ECO:0007669"/>
    <property type="project" value="InterPro"/>
</dbReference>
<dbReference type="InterPro" id="IPR003251">
    <property type="entry name" value="Rr_diiron-bd_dom"/>
</dbReference>
<evidence type="ECO:0000259" key="1">
    <source>
        <dbReference type="PROSITE" id="PS50905"/>
    </source>
</evidence>
<dbReference type="KEGG" id="maes:Ga0123461_1352"/>
<proteinExistence type="predicted"/>
<organism evidence="2 3">
    <name type="scientific">Mariprofundus aestuarium</name>
    <dbReference type="NCBI Taxonomy" id="1921086"/>
    <lineage>
        <taxon>Bacteria</taxon>
        <taxon>Pseudomonadati</taxon>
        <taxon>Pseudomonadota</taxon>
        <taxon>Candidatius Mariprofundia</taxon>
        <taxon>Mariprofundales</taxon>
        <taxon>Mariprofundaceae</taxon>
        <taxon>Mariprofundus</taxon>
    </lineage>
</organism>
<dbReference type="GO" id="GO:0016491">
    <property type="term" value="F:oxidoreductase activity"/>
    <property type="evidence" value="ECO:0007669"/>
    <property type="project" value="InterPro"/>
</dbReference>
<dbReference type="InterPro" id="IPR009040">
    <property type="entry name" value="Ferritin-like_diiron"/>
</dbReference>
<dbReference type="AlphaFoldDB" id="A0A2K8KXU6"/>
<reference evidence="2 3" key="1">
    <citation type="submission" date="2016-12" db="EMBL/GenBank/DDBJ databases">
        <title>Isolation and genomic insights into novel planktonic Zetaproteobacteria from stratified waters of the Chesapeake Bay.</title>
        <authorList>
            <person name="McAllister S.M."/>
            <person name="Kato S."/>
            <person name="Chan C.S."/>
            <person name="Chiu B.K."/>
            <person name="Field E.K."/>
        </authorList>
    </citation>
    <scope>NUCLEOTIDE SEQUENCE [LARGE SCALE GENOMIC DNA]</scope>
    <source>
        <strain evidence="2 3">CP-5</strain>
    </source>
</reference>
<accession>A0A2K8KXU6</accession>
<dbReference type="InterPro" id="IPR052753">
    <property type="entry name" value="Rbr2/Nigerythrin"/>
</dbReference>
<name>A0A2K8KXU6_MARES</name>
<sequence length="235" mass="26579">MNCPRHISAAATLIIAAMFAFIGSIPVLQAEEGLIEKIEQEQLEQYPETIAVLQTLYGNEVRARHRYQLFSDTAKADGHTNIAHLFKSIAASEAVHERNFSLILVGLGAKVPEVDVSTIKASTTQDNLKYATNVELSEIDKEYPQYISRVAPEKHKEAMEYINYAWEAERQHRELIKEIKSGTGFFFSILLERFRENKSTYYVNQNCGATVMELPKDACPICHKPLDTYKEVPAP</sequence>
<dbReference type="PANTHER" id="PTHR33746:SF4">
    <property type="entry name" value="RUBRERYTHRIN"/>
    <property type="match status" value="1"/>
</dbReference>
<gene>
    <name evidence="2" type="ORF">Ga0123461_1352</name>
</gene>
<dbReference type="CDD" id="cd01041">
    <property type="entry name" value="Rubrerythrin"/>
    <property type="match status" value="1"/>
</dbReference>
<protein>
    <submittedName>
        <fullName evidence="2">Rubrerythrin</fullName>
    </submittedName>
</protein>
<dbReference type="PANTHER" id="PTHR33746">
    <property type="entry name" value="RUBRERYTHRIN"/>
    <property type="match status" value="1"/>
</dbReference>
<dbReference type="PROSITE" id="PS50905">
    <property type="entry name" value="FERRITIN_LIKE"/>
    <property type="match status" value="1"/>
</dbReference>
<dbReference type="Proteomes" id="UP000231701">
    <property type="component" value="Chromosome"/>
</dbReference>
<evidence type="ECO:0000313" key="3">
    <source>
        <dbReference type="Proteomes" id="UP000231701"/>
    </source>
</evidence>
<dbReference type="OrthoDB" id="5294059at2"/>
<dbReference type="RefSeq" id="WP_100277626.1">
    <property type="nucleotide sequence ID" value="NZ_CP018799.1"/>
</dbReference>
<dbReference type="EMBL" id="CP018799">
    <property type="protein sequence ID" value="ATX79768.1"/>
    <property type="molecule type" value="Genomic_DNA"/>
</dbReference>
<dbReference type="Pfam" id="PF02915">
    <property type="entry name" value="Rubrerythrin"/>
    <property type="match status" value="1"/>
</dbReference>
<evidence type="ECO:0000313" key="2">
    <source>
        <dbReference type="EMBL" id="ATX79768.1"/>
    </source>
</evidence>
<feature type="domain" description="Ferritin-like diiron" evidence="1">
    <location>
        <begin position="43"/>
        <end position="187"/>
    </location>
</feature>